<feature type="domain" description="ABC transporter" evidence="6">
    <location>
        <begin position="10"/>
        <end position="244"/>
    </location>
</feature>
<evidence type="ECO:0000313" key="8">
    <source>
        <dbReference type="Proteomes" id="UP001216907"/>
    </source>
</evidence>
<dbReference type="SMART" id="SM00382">
    <property type="entry name" value="AAA"/>
    <property type="match status" value="1"/>
</dbReference>
<dbReference type="CDD" id="cd03230">
    <property type="entry name" value="ABC_DR_subfamily_A"/>
    <property type="match status" value="1"/>
</dbReference>
<dbReference type="GO" id="GO:0005524">
    <property type="term" value="F:ATP binding"/>
    <property type="evidence" value="ECO:0007669"/>
    <property type="project" value="UniProtKB-KW"/>
</dbReference>
<dbReference type="InterPro" id="IPR050763">
    <property type="entry name" value="ABC_transporter_ATP-binding"/>
</dbReference>
<dbReference type="SUPFAM" id="SSF52540">
    <property type="entry name" value="P-loop containing nucleoside triphosphate hydrolases"/>
    <property type="match status" value="1"/>
</dbReference>
<evidence type="ECO:0000313" key="7">
    <source>
        <dbReference type="EMBL" id="MDG3007615.1"/>
    </source>
</evidence>
<dbReference type="PANTHER" id="PTHR42711:SF5">
    <property type="entry name" value="ABC TRANSPORTER ATP-BINDING PROTEIN NATA"/>
    <property type="match status" value="1"/>
</dbReference>
<dbReference type="Proteomes" id="UP001216907">
    <property type="component" value="Unassembled WGS sequence"/>
</dbReference>
<organism evidence="7 8">
    <name type="scientific">Paludisphaera mucosa</name>
    <dbReference type="NCBI Taxonomy" id="3030827"/>
    <lineage>
        <taxon>Bacteria</taxon>
        <taxon>Pseudomonadati</taxon>
        <taxon>Planctomycetota</taxon>
        <taxon>Planctomycetia</taxon>
        <taxon>Isosphaerales</taxon>
        <taxon>Isosphaeraceae</taxon>
        <taxon>Paludisphaera</taxon>
    </lineage>
</organism>
<dbReference type="Pfam" id="PF00005">
    <property type="entry name" value="ABC_tran"/>
    <property type="match status" value="1"/>
</dbReference>
<dbReference type="RefSeq" id="WP_277863889.1">
    <property type="nucleotide sequence ID" value="NZ_JARRAG010000002.1"/>
</dbReference>
<proteinExistence type="inferred from homology"/>
<dbReference type="InterPro" id="IPR003439">
    <property type="entry name" value="ABC_transporter-like_ATP-bd"/>
</dbReference>
<keyword evidence="4" id="KW-0547">Nucleotide-binding</keyword>
<comment type="similarity">
    <text evidence="1">Belongs to the ABC transporter superfamily.</text>
</comment>
<dbReference type="PANTHER" id="PTHR42711">
    <property type="entry name" value="ABC TRANSPORTER ATP-BINDING PROTEIN"/>
    <property type="match status" value="1"/>
</dbReference>
<evidence type="ECO:0000256" key="2">
    <source>
        <dbReference type="ARBA" id="ARBA00022448"/>
    </source>
</evidence>
<keyword evidence="3" id="KW-0536">Nodulation</keyword>
<evidence type="ECO:0000256" key="3">
    <source>
        <dbReference type="ARBA" id="ARBA00022458"/>
    </source>
</evidence>
<dbReference type="EMBL" id="JARRAG010000002">
    <property type="protein sequence ID" value="MDG3007615.1"/>
    <property type="molecule type" value="Genomic_DNA"/>
</dbReference>
<protein>
    <submittedName>
        <fullName evidence="7">ABC transporter ATP-binding protein</fullName>
    </submittedName>
</protein>
<keyword evidence="5 7" id="KW-0067">ATP-binding</keyword>
<dbReference type="InterPro" id="IPR003593">
    <property type="entry name" value="AAA+_ATPase"/>
</dbReference>
<name>A0ABT6FJQ6_9BACT</name>
<evidence type="ECO:0000259" key="6">
    <source>
        <dbReference type="PROSITE" id="PS50893"/>
    </source>
</evidence>
<evidence type="ECO:0000256" key="1">
    <source>
        <dbReference type="ARBA" id="ARBA00005417"/>
    </source>
</evidence>
<accession>A0ABT6FJQ6</accession>
<dbReference type="PROSITE" id="PS50893">
    <property type="entry name" value="ABC_TRANSPORTER_2"/>
    <property type="match status" value="1"/>
</dbReference>
<evidence type="ECO:0000256" key="4">
    <source>
        <dbReference type="ARBA" id="ARBA00022741"/>
    </source>
</evidence>
<dbReference type="Gene3D" id="3.40.50.300">
    <property type="entry name" value="P-loop containing nucleotide triphosphate hydrolases"/>
    <property type="match status" value="1"/>
</dbReference>
<comment type="caution">
    <text evidence="7">The sequence shown here is derived from an EMBL/GenBank/DDBJ whole genome shotgun (WGS) entry which is preliminary data.</text>
</comment>
<reference evidence="7 8" key="1">
    <citation type="submission" date="2023-03" db="EMBL/GenBank/DDBJ databases">
        <title>Paludisphaera mucosa sp. nov. a novel planctomycete from northern fen.</title>
        <authorList>
            <person name="Ivanova A."/>
        </authorList>
    </citation>
    <scope>NUCLEOTIDE SEQUENCE [LARGE SCALE GENOMIC DNA]</scope>
    <source>
        <strain evidence="7 8">Pla2</strain>
    </source>
</reference>
<dbReference type="InterPro" id="IPR027417">
    <property type="entry name" value="P-loop_NTPase"/>
</dbReference>
<sequence length="324" mass="35390">MAVAEGTPALEVIELTKTFGRRKPVTAVAGLSFAMARGEILGLLGPNGAGKTTTIQMLLSTLTPTSGRILYDGRDLARHRSAILAKVGYASAYSKLPSLLSVEENLDVFARLYDMPAGDRKARTRVLLDRFGMWDNRKRTMSALSAGQTTRVTLCKAFLPRPEIVLLDEPTASLDPDVALEVRDFVRQQCEEDGVSVLHTSHNMDEVAEICHRVVFLDRGRIAAEGRPSELAATVAWAKVRLKVDRGLDDVARIAAARELDTTQEEGGVIEVEIDEPDVAGFLAALASADVRYTEIAIRKPTLEDYFLHIARRRGEPDPAPTAP</sequence>
<evidence type="ECO:0000256" key="5">
    <source>
        <dbReference type="ARBA" id="ARBA00022840"/>
    </source>
</evidence>
<gene>
    <name evidence="7" type="ORF">PZE19_27950</name>
</gene>
<keyword evidence="8" id="KW-1185">Reference proteome</keyword>
<keyword evidence="2" id="KW-0813">Transport</keyword>